<dbReference type="EMBL" id="MTKT01003414">
    <property type="protein sequence ID" value="OWM74998.1"/>
    <property type="molecule type" value="Genomic_DNA"/>
</dbReference>
<proteinExistence type="predicted"/>
<gene>
    <name evidence="1" type="ORF">CDL15_Pgr021349</name>
</gene>
<comment type="caution">
    <text evidence="1">The sequence shown here is derived from an EMBL/GenBank/DDBJ whole genome shotgun (WGS) entry which is preliminary data.</text>
</comment>
<evidence type="ECO:0000313" key="1">
    <source>
        <dbReference type="EMBL" id="OWM74998.1"/>
    </source>
</evidence>
<organism evidence="1 2">
    <name type="scientific">Punica granatum</name>
    <name type="common">Pomegranate</name>
    <dbReference type="NCBI Taxonomy" id="22663"/>
    <lineage>
        <taxon>Eukaryota</taxon>
        <taxon>Viridiplantae</taxon>
        <taxon>Streptophyta</taxon>
        <taxon>Embryophyta</taxon>
        <taxon>Tracheophyta</taxon>
        <taxon>Spermatophyta</taxon>
        <taxon>Magnoliopsida</taxon>
        <taxon>eudicotyledons</taxon>
        <taxon>Gunneridae</taxon>
        <taxon>Pentapetalae</taxon>
        <taxon>rosids</taxon>
        <taxon>malvids</taxon>
        <taxon>Myrtales</taxon>
        <taxon>Lythraceae</taxon>
        <taxon>Punica</taxon>
    </lineage>
</organism>
<name>A0A218WR98_PUNGR</name>
<accession>A0A218WR98</accession>
<sequence>MRPLTNLHIGSHRAKPRSNFIILDSSITALTGSTLMGSTSTFACAAQSNPPMDFLEVSGIVEIYAELSPTMRQVDFDTTSAFSKTTNSPSSFFFSGFDYFPCSSFAR</sequence>
<dbReference type="AlphaFoldDB" id="A0A218WR98"/>
<reference evidence="2" key="1">
    <citation type="journal article" date="2017" name="Plant J.">
        <title>The pomegranate (Punica granatum L.) genome and the genomics of punicalagin biosynthesis.</title>
        <authorList>
            <person name="Qin G."/>
            <person name="Xu C."/>
            <person name="Ming R."/>
            <person name="Tang H."/>
            <person name="Guyot R."/>
            <person name="Kramer E.M."/>
            <person name="Hu Y."/>
            <person name="Yi X."/>
            <person name="Qi Y."/>
            <person name="Xu X."/>
            <person name="Gao Z."/>
            <person name="Pan H."/>
            <person name="Jian J."/>
            <person name="Tian Y."/>
            <person name="Yue Z."/>
            <person name="Xu Y."/>
        </authorList>
    </citation>
    <scope>NUCLEOTIDE SEQUENCE [LARGE SCALE GENOMIC DNA]</scope>
    <source>
        <strain evidence="2">cv. Dabenzi</strain>
    </source>
</reference>
<protein>
    <submittedName>
        <fullName evidence="1">Uncharacterized protein</fullName>
    </submittedName>
</protein>
<evidence type="ECO:0000313" key="2">
    <source>
        <dbReference type="Proteomes" id="UP000197138"/>
    </source>
</evidence>
<dbReference type="Proteomes" id="UP000197138">
    <property type="component" value="Unassembled WGS sequence"/>
</dbReference>